<comment type="similarity">
    <text evidence="1">Belongs to the peptidase S45 family.</text>
</comment>
<evidence type="ECO:0000256" key="2">
    <source>
        <dbReference type="ARBA" id="ARBA00022729"/>
    </source>
</evidence>
<dbReference type="PIRSF" id="PIRSF001227">
    <property type="entry name" value="Pen_acylase"/>
    <property type="match status" value="1"/>
</dbReference>
<gene>
    <name evidence="6" type="ORF">R0135_05730</name>
</gene>
<organism evidence="6 7">
    <name type="scientific">Congregibacter variabilis</name>
    <dbReference type="NCBI Taxonomy" id="3081200"/>
    <lineage>
        <taxon>Bacteria</taxon>
        <taxon>Pseudomonadati</taxon>
        <taxon>Pseudomonadota</taxon>
        <taxon>Gammaproteobacteria</taxon>
        <taxon>Cellvibrionales</taxon>
        <taxon>Halieaceae</taxon>
        <taxon>Congregibacter</taxon>
    </lineage>
</organism>
<dbReference type="Gene3D" id="2.30.120.10">
    <property type="match status" value="1"/>
</dbReference>
<accession>A0ABZ0I760</accession>
<dbReference type="Gene3D" id="1.10.1400.10">
    <property type="match status" value="1"/>
</dbReference>
<dbReference type="SUPFAM" id="SSF56235">
    <property type="entry name" value="N-terminal nucleophile aminohydrolases (Ntn hydrolases)"/>
    <property type="match status" value="1"/>
</dbReference>
<evidence type="ECO:0000256" key="1">
    <source>
        <dbReference type="ARBA" id="ARBA00006586"/>
    </source>
</evidence>
<reference evidence="6 7" key="1">
    <citation type="submission" date="2023-10" db="EMBL/GenBank/DDBJ databases">
        <title>Two novel species belonging to the OM43/NOR5 clade.</title>
        <authorList>
            <person name="Park M."/>
        </authorList>
    </citation>
    <scope>NUCLEOTIDE SEQUENCE [LARGE SCALE GENOMIC DNA]</scope>
    <source>
        <strain evidence="6 7">IMCC43200</strain>
    </source>
</reference>
<dbReference type="Gene3D" id="3.60.20.10">
    <property type="entry name" value="Glutamine Phosphoribosylpyrophosphate, subunit 1, domain 1"/>
    <property type="match status" value="1"/>
</dbReference>
<dbReference type="InterPro" id="IPR014395">
    <property type="entry name" value="Pen/GL7ACA/AHL_acylase"/>
</dbReference>
<feature type="chain" id="PRO_5045112475" evidence="5">
    <location>
        <begin position="21"/>
        <end position="710"/>
    </location>
</feature>
<dbReference type="EMBL" id="CP136864">
    <property type="protein sequence ID" value="WOJ94664.1"/>
    <property type="molecule type" value="Genomic_DNA"/>
</dbReference>
<evidence type="ECO:0000256" key="5">
    <source>
        <dbReference type="SAM" id="SignalP"/>
    </source>
</evidence>
<dbReference type="InterPro" id="IPR002692">
    <property type="entry name" value="S45"/>
</dbReference>
<keyword evidence="2 5" id="KW-0732">Signal</keyword>
<keyword evidence="4" id="KW-0865">Zymogen</keyword>
<dbReference type="InterPro" id="IPR043146">
    <property type="entry name" value="Penicillin_amidase_N_B-knob"/>
</dbReference>
<dbReference type="CDD" id="cd01936">
    <property type="entry name" value="Ntn_CA"/>
    <property type="match status" value="1"/>
</dbReference>
<dbReference type="PANTHER" id="PTHR34218">
    <property type="entry name" value="PEPTIDASE S45 PENICILLIN AMIDASE"/>
    <property type="match status" value="1"/>
</dbReference>
<evidence type="ECO:0000256" key="3">
    <source>
        <dbReference type="ARBA" id="ARBA00022801"/>
    </source>
</evidence>
<dbReference type="PANTHER" id="PTHR34218:SF3">
    <property type="entry name" value="ACYL-HOMOSERINE LACTONE ACYLASE PVDQ"/>
    <property type="match status" value="1"/>
</dbReference>
<proteinExistence type="inferred from homology"/>
<dbReference type="Gene3D" id="1.10.439.10">
    <property type="entry name" value="Penicillin Amidohydrolase, domain 1"/>
    <property type="match status" value="1"/>
</dbReference>
<dbReference type="RefSeq" id="WP_407349301.1">
    <property type="nucleotide sequence ID" value="NZ_CP136864.1"/>
</dbReference>
<sequence length="710" mass="78948">MKKSRIIVLASLAFTFAAVANIMSTAPAKVDLTPLLAIGEKYDVRIIRDEFGVPHIYGKRDADTAFGLAYAQAEDDFETLQEVILATRGQLAAVRGADAAKTDYLIQLMGVWDAVEAGYDTELSQAARDVAQAYADGINLYAAQNPHLVADFVLPLTGKDLIAGFTFKLPLFYGFDTELSALFDGTPRELSLQGVTALTFTDNKQPERGSQGVAIAPHKSSDGKTRLLINSHQPLTGPVAWYEARLHSEEGWDIAGATFPGSPVILHGHNRHLGWSSTVNKPDLVDVYQLTLNPDNDDQYLLDGQWVDFEIQDAKILVRLLGPLRWTFSEPLYSSRHGPVLKLEHGTFAIRWAGMGEIRTLDQYLALNKATSMAEFETALAIASQPSINQVYADGKGNIAHYYNAMFPRRMEGWDWQKDLPGDKSELIWDDYRPFNDVPATRNPGSGFVFNANNSPYLSSVGPGQPKPQDYSPTMGIETGVTNRALRLKRLLSAAGEISREDFYRIKYDVFYDEDLEAIGRLKAFLAAGKQDLPASLHDAFDLLASWDLGTQRDNRAAALAVLTLTPLIDSRHTEDEVDIARELQESQDYLQAQFSRIDPPYGDVMRHERGSNSWPLDGGPDVLRAVYTDENPKDGYRRNVAGDSYIMFVEWDEDGQVSSRAIHNFGSATLDEASPHYADQAPLFVEHEDRPVRLELEDVLAHASRDYRP</sequence>
<evidence type="ECO:0000256" key="4">
    <source>
        <dbReference type="ARBA" id="ARBA00023145"/>
    </source>
</evidence>
<dbReference type="Pfam" id="PF01804">
    <property type="entry name" value="Penicil_amidase"/>
    <property type="match status" value="1"/>
</dbReference>
<protein>
    <submittedName>
        <fullName evidence="6">Acylase</fullName>
    </submittedName>
</protein>
<dbReference type="Proteomes" id="UP001626537">
    <property type="component" value="Chromosome"/>
</dbReference>
<evidence type="ECO:0000313" key="6">
    <source>
        <dbReference type="EMBL" id="WOJ94664.1"/>
    </source>
</evidence>
<keyword evidence="3" id="KW-0378">Hydrolase</keyword>
<dbReference type="InterPro" id="IPR029055">
    <property type="entry name" value="Ntn_hydrolases_N"/>
</dbReference>
<dbReference type="InterPro" id="IPR043147">
    <property type="entry name" value="Penicillin_amidase_A-knob"/>
</dbReference>
<feature type="signal peptide" evidence="5">
    <location>
        <begin position="1"/>
        <end position="20"/>
    </location>
</feature>
<keyword evidence="7" id="KW-1185">Reference proteome</keyword>
<name>A0ABZ0I760_9GAMM</name>
<dbReference type="InterPro" id="IPR023343">
    <property type="entry name" value="Penicillin_amidase_dom1"/>
</dbReference>
<evidence type="ECO:0000313" key="7">
    <source>
        <dbReference type="Proteomes" id="UP001626537"/>
    </source>
</evidence>